<dbReference type="RefSeq" id="WP_253740240.1">
    <property type="nucleotide sequence ID" value="NZ_JAMZEB010000001.1"/>
</dbReference>
<gene>
    <name evidence="2" type="ORF">HD597_000749</name>
</gene>
<dbReference type="Proteomes" id="UP001139648">
    <property type="component" value="Unassembled WGS sequence"/>
</dbReference>
<evidence type="ECO:0000313" key="2">
    <source>
        <dbReference type="EMBL" id="MCP2353729.1"/>
    </source>
</evidence>
<evidence type="ECO:0008006" key="4">
    <source>
        <dbReference type="Google" id="ProtNLM"/>
    </source>
</evidence>
<reference evidence="2" key="1">
    <citation type="submission" date="2022-06" db="EMBL/GenBank/DDBJ databases">
        <title>Sequencing the genomes of 1000 actinobacteria strains.</title>
        <authorList>
            <person name="Klenk H.-P."/>
        </authorList>
    </citation>
    <scope>NUCLEOTIDE SEQUENCE</scope>
    <source>
        <strain evidence="2">DSM 46694</strain>
    </source>
</reference>
<accession>A0A9X2G700</accession>
<evidence type="ECO:0000256" key="1">
    <source>
        <dbReference type="SAM" id="MobiDB-lite"/>
    </source>
</evidence>
<sequence length="490" mass="52917">MFAIDVNCWPRCDAECAPGRGYYYHPSRHSAGKPIIAGWAFSWLAGLEMTTNSWTRPLDMQRVAPGTNINTVAAEQVQALLTRLPRRHDPVPLFVFDGGNDAVRLALALAGTAVQLLVRIRSDRCFYAAPPPAATTRVGRPRRHGAKFACADAGTWPLPSSTLSITDPQYGSVLVQAWDGLHAKTQQHNGHGSRGPRPIVPGTVIRLQVSALPGRTRAPKTIWLWWHGPADTPPDLELLWRAYVRRFDLEHVRHEALHNRVEVRDLRPRAVAAAWVKQGATRPGERRERVESSPDNAGAGRHCQTARVRQARPEGVKRVNQWVTPRKSRAGSNLVDQGRCAVRDHADLARSTPKPYVFDGGEATLKVCGVGVARLPGYSWAPNRPIGCVVNVGTARGRPSARAASPADGQVRCRLSAVGRGGGPVVVRAGESPAHGQGASKSAVRMLECQEDAGEYRRAGAGLAQGRAPGTGDPDQAAPVGGRRLGSPVR</sequence>
<feature type="compositionally biased region" description="Basic and acidic residues" evidence="1">
    <location>
        <begin position="283"/>
        <end position="292"/>
    </location>
</feature>
<keyword evidence="3" id="KW-1185">Reference proteome</keyword>
<organism evidence="2 3">
    <name type="scientific">Nonomuraea thailandensis</name>
    <dbReference type="NCBI Taxonomy" id="1188745"/>
    <lineage>
        <taxon>Bacteria</taxon>
        <taxon>Bacillati</taxon>
        <taxon>Actinomycetota</taxon>
        <taxon>Actinomycetes</taxon>
        <taxon>Streptosporangiales</taxon>
        <taxon>Streptosporangiaceae</taxon>
        <taxon>Nonomuraea</taxon>
    </lineage>
</organism>
<feature type="region of interest" description="Disordered" evidence="1">
    <location>
        <begin position="279"/>
        <end position="303"/>
    </location>
</feature>
<comment type="caution">
    <text evidence="2">The sequence shown here is derived from an EMBL/GenBank/DDBJ whole genome shotgun (WGS) entry which is preliminary data.</text>
</comment>
<feature type="region of interest" description="Disordered" evidence="1">
    <location>
        <begin position="458"/>
        <end position="490"/>
    </location>
</feature>
<dbReference type="AlphaFoldDB" id="A0A9X2G700"/>
<dbReference type="EMBL" id="JAMZEB010000001">
    <property type="protein sequence ID" value="MCP2353729.1"/>
    <property type="molecule type" value="Genomic_DNA"/>
</dbReference>
<protein>
    <recommendedName>
        <fullName evidence="4">Transposase IS701-like DDE domain-containing protein</fullName>
    </recommendedName>
</protein>
<feature type="compositionally biased region" description="Low complexity" evidence="1">
    <location>
        <begin position="459"/>
        <end position="470"/>
    </location>
</feature>
<proteinExistence type="predicted"/>
<evidence type="ECO:0000313" key="3">
    <source>
        <dbReference type="Proteomes" id="UP001139648"/>
    </source>
</evidence>
<name>A0A9X2G700_9ACTN</name>